<dbReference type="Pfam" id="PF00583">
    <property type="entry name" value="Acetyltransf_1"/>
    <property type="match status" value="1"/>
</dbReference>
<dbReference type="Gene3D" id="3.40.630.30">
    <property type="match status" value="1"/>
</dbReference>
<name>A0A4R1L9X4_9BACT</name>
<accession>A0A4R1L9X4</accession>
<dbReference type="PANTHER" id="PTHR43420:SF12">
    <property type="entry name" value="N-ACETYLTRANSFERASE DOMAIN-CONTAINING PROTEIN"/>
    <property type="match status" value="1"/>
</dbReference>
<dbReference type="Proteomes" id="UP000295210">
    <property type="component" value="Unassembled WGS sequence"/>
</dbReference>
<dbReference type="PROSITE" id="PS51186">
    <property type="entry name" value="GNAT"/>
    <property type="match status" value="1"/>
</dbReference>
<dbReference type="SUPFAM" id="SSF55729">
    <property type="entry name" value="Acyl-CoA N-acyltransferases (Nat)"/>
    <property type="match status" value="1"/>
</dbReference>
<evidence type="ECO:0000313" key="4">
    <source>
        <dbReference type="EMBL" id="TCK74080.1"/>
    </source>
</evidence>
<dbReference type="InterPro" id="IPR016181">
    <property type="entry name" value="Acyl_CoA_acyltransferase"/>
</dbReference>
<dbReference type="PANTHER" id="PTHR43420">
    <property type="entry name" value="ACETYLTRANSFERASE"/>
    <property type="match status" value="1"/>
</dbReference>
<dbReference type="AlphaFoldDB" id="A0A4R1L9X4"/>
<evidence type="ECO:0000313" key="5">
    <source>
        <dbReference type="Proteomes" id="UP000295210"/>
    </source>
</evidence>
<feature type="domain" description="N-acetyltransferase" evidence="3">
    <location>
        <begin position="3"/>
        <end position="150"/>
    </location>
</feature>
<keyword evidence="5" id="KW-1185">Reference proteome</keyword>
<gene>
    <name evidence="4" type="ORF">C7378_1700</name>
</gene>
<dbReference type="InterPro" id="IPR050680">
    <property type="entry name" value="YpeA/RimI_acetyltransf"/>
</dbReference>
<organism evidence="4 5">
    <name type="scientific">Acidipila rosea</name>
    <dbReference type="NCBI Taxonomy" id="768535"/>
    <lineage>
        <taxon>Bacteria</taxon>
        <taxon>Pseudomonadati</taxon>
        <taxon>Acidobacteriota</taxon>
        <taxon>Terriglobia</taxon>
        <taxon>Terriglobales</taxon>
        <taxon>Acidobacteriaceae</taxon>
        <taxon>Acidipila</taxon>
    </lineage>
</organism>
<evidence type="ECO:0000256" key="1">
    <source>
        <dbReference type="ARBA" id="ARBA00022679"/>
    </source>
</evidence>
<comment type="caution">
    <text evidence="4">The sequence shown here is derived from an EMBL/GenBank/DDBJ whole genome shotgun (WGS) entry which is preliminary data.</text>
</comment>
<evidence type="ECO:0000259" key="3">
    <source>
        <dbReference type="PROSITE" id="PS51186"/>
    </source>
</evidence>
<reference evidence="4 5" key="1">
    <citation type="submission" date="2019-03" db="EMBL/GenBank/DDBJ databases">
        <title>Genomic Encyclopedia of Type Strains, Phase IV (KMG-IV): sequencing the most valuable type-strain genomes for metagenomic binning, comparative biology and taxonomic classification.</title>
        <authorList>
            <person name="Goeker M."/>
        </authorList>
    </citation>
    <scope>NUCLEOTIDE SEQUENCE [LARGE SCALE GENOMIC DNA]</scope>
    <source>
        <strain evidence="4 5">DSM 103428</strain>
    </source>
</reference>
<dbReference type="GO" id="GO:0016747">
    <property type="term" value="F:acyltransferase activity, transferring groups other than amino-acyl groups"/>
    <property type="evidence" value="ECO:0007669"/>
    <property type="project" value="InterPro"/>
</dbReference>
<dbReference type="InterPro" id="IPR000182">
    <property type="entry name" value="GNAT_dom"/>
</dbReference>
<keyword evidence="2" id="KW-0012">Acyltransferase</keyword>
<protein>
    <submittedName>
        <fullName evidence="4">Ribosomal-protein-alanine N-acetyltransferase</fullName>
    </submittedName>
</protein>
<sequence length="158" mass="17538">MQLTLRPCANADLDELYRLDQICFQPGIAYPRSELRYYLQHPRFFSLAAVDESEGKIYGFAVAKCGPLTGHLITIDVDPEMRHRGAGTLLLQGIERELRRRGAAAVRLEVAVDNEGAQAFYRRAGYTQTGLLRGYYLGTLDALVMEKAIGAEDGVSGR</sequence>
<dbReference type="EMBL" id="SMGK01000002">
    <property type="protein sequence ID" value="TCK74080.1"/>
    <property type="molecule type" value="Genomic_DNA"/>
</dbReference>
<evidence type="ECO:0000256" key="2">
    <source>
        <dbReference type="ARBA" id="ARBA00023315"/>
    </source>
</evidence>
<dbReference type="OrthoDB" id="121342at2"/>
<proteinExistence type="predicted"/>
<dbReference type="RefSeq" id="WP_131994611.1">
    <property type="nucleotide sequence ID" value="NZ_SMGK01000002.1"/>
</dbReference>
<dbReference type="CDD" id="cd04301">
    <property type="entry name" value="NAT_SF"/>
    <property type="match status" value="1"/>
</dbReference>
<keyword evidence="1 4" id="KW-0808">Transferase</keyword>